<gene>
    <name evidence="2" type="ORF">PIB30_009659</name>
</gene>
<feature type="compositionally biased region" description="Low complexity" evidence="1">
    <location>
        <begin position="100"/>
        <end position="115"/>
    </location>
</feature>
<feature type="region of interest" description="Disordered" evidence="1">
    <location>
        <begin position="75"/>
        <end position="117"/>
    </location>
</feature>
<sequence>MEDVVEQVDETVEVAEIGEEADFSLFDPNVSFVGNLATRYNVPLELVYVDIWGPAPFVSHGGELYYNMSKPCSVSSVSSQNREDHKAHTPTADSTDHQVTPPSSQSTPSSEATHSAVVPNQVPISDIETILPIFDIPIAATSIPPTSNTHHMVTRSKSGFLKPKTSITITTKTIGYTIRIPKNAKQALQVPNGNKPWILNSKP</sequence>
<dbReference type="Proteomes" id="UP001341840">
    <property type="component" value="Unassembled WGS sequence"/>
</dbReference>
<accession>A0ABU6T5T0</accession>
<name>A0ABU6T5T0_9FABA</name>
<reference evidence="2 3" key="1">
    <citation type="journal article" date="2023" name="Plants (Basel)">
        <title>Bridging the Gap: Combining Genomics and Transcriptomics Approaches to Understand Stylosanthes scabra, an Orphan Legume from the Brazilian Caatinga.</title>
        <authorList>
            <person name="Ferreira-Neto J.R.C."/>
            <person name="da Silva M.D."/>
            <person name="Binneck E."/>
            <person name="de Melo N.F."/>
            <person name="da Silva R.H."/>
            <person name="de Melo A.L.T.M."/>
            <person name="Pandolfi V."/>
            <person name="Bustamante F.O."/>
            <person name="Brasileiro-Vidal A.C."/>
            <person name="Benko-Iseppon A.M."/>
        </authorList>
    </citation>
    <scope>NUCLEOTIDE SEQUENCE [LARGE SCALE GENOMIC DNA]</scope>
    <source>
        <tissue evidence="2">Leaves</tissue>
    </source>
</reference>
<evidence type="ECO:0000256" key="1">
    <source>
        <dbReference type="SAM" id="MobiDB-lite"/>
    </source>
</evidence>
<comment type="caution">
    <text evidence="2">The sequence shown here is derived from an EMBL/GenBank/DDBJ whole genome shotgun (WGS) entry which is preliminary data.</text>
</comment>
<proteinExistence type="predicted"/>
<evidence type="ECO:0000313" key="2">
    <source>
        <dbReference type="EMBL" id="MED6143849.1"/>
    </source>
</evidence>
<organism evidence="2 3">
    <name type="scientific">Stylosanthes scabra</name>
    <dbReference type="NCBI Taxonomy" id="79078"/>
    <lineage>
        <taxon>Eukaryota</taxon>
        <taxon>Viridiplantae</taxon>
        <taxon>Streptophyta</taxon>
        <taxon>Embryophyta</taxon>
        <taxon>Tracheophyta</taxon>
        <taxon>Spermatophyta</taxon>
        <taxon>Magnoliopsida</taxon>
        <taxon>eudicotyledons</taxon>
        <taxon>Gunneridae</taxon>
        <taxon>Pentapetalae</taxon>
        <taxon>rosids</taxon>
        <taxon>fabids</taxon>
        <taxon>Fabales</taxon>
        <taxon>Fabaceae</taxon>
        <taxon>Papilionoideae</taxon>
        <taxon>50 kb inversion clade</taxon>
        <taxon>dalbergioids sensu lato</taxon>
        <taxon>Dalbergieae</taxon>
        <taxon>Pterocarpus clade</taxon>
        <taxon>Stylosanthes</taxon>
    </lineage>
</organism>
<protein>
    <submittedName>
        <fullName evidence="2">Uncharacterized protein</fullName>
    </submittedName>
</protein>
<keyword evidence="3" id="KW-1185">Reference proteome</keyword>
<dbReference type="EMBL" id="JASCZI010090643">
    <property type="protein sequence ID" value="MED6143849.1"/>
    <property type="molecule type" value="Genomic_DNA"/>
</dbReference>
<evidence type="ECO:0000313" key="3">
    <source>
        <dbReference type="Proteomes" id="UP001341840"/>
    </source>
</evidence>